<dbReference type="SUPFAM" id="SSF56399">
    <property type="entry name" value="ADP-ribosylation"/>
    <property type="match status" value="1"/>
</dbReference>
<accession>A0ABQ6VRG3</accession>
<dbReference type="Gene3D" id="3.20.170.20">
    <property type="entry name" value="Protein of unknown function DUF952"/>
    <property type="match status" value="1"/>
</dbReference>
<dbReference type="InterPro" id="IPR009297">
    <property type="entry name" value="DUF952"/>
</dbReference>
<evidence type="ECO:0000313" key="2">
    <source>
        <dbReference type="Proteomes" id="UP000427842"/>
    </source>
</evidence>
<dbReference type="PANTHER" id="PTHR34129">
    <property type="entry name" value="BLR1139 PROTEIN"/>
    <property type="match status" value="1"/>
</dbReference>
<reference evidence="1 2" key="1">
    <citation type="submission" date="2018-09" db="EMBL/GenBank/DDBJ databases">
        <title>Genome sequence and characterization of the bcs clusters for the production of nanocellulose from the low pH resistant strain Komagataeibacter medellinensis ID13488.</title>
        <authorList>
            <person name="Hernandez-Arriaga A.M."/>
            <person name="Del Cerro C."/>
            <person name="Urbina L."/>
            <person name="Eceiza A."/>
            <person name="Retegi A."/>
            <person name="Prieto M.A."/>
        </authorList>
    </citation>
    <scope>NUCLEOTIDE SEQUENCE [LARGE SCALE GENOMIC DNA]</scope>
    <source>
        <strain evidence="1 2">ID13488</strain>
    </source>
</reference>
<gene>
    <name evidence="1" type="ORF">D3W54_15260</name>
</gene>
<dbReference type="Pfam" id="PF06108">
    <property type="entry name" value="DUF952"/>
    <property type="match status" value="1"/>
</dbReference>
<comment type="caution">
    <text evidence="1">The sequence shown here is derived from an EMBL/GenBank/DDBJ whole genome shotgun (WGS) entry which is preliminary data.</text>
</comment>
<dbReference type="EMBL" id="QYAZ01000002">
    <property type="protein sequence ID" value="KAB8122534.1"/>
    <property type="molecule type" value="Genomic_DNA"/>
</dbReference>
<sequence length="129" mass="13928">MGHRLAYKIMTLDEYMDFEDRKLFTGSRADVADGFIHLSTAEQVSSTLAKHFSGQDGLWIVTVDLNRLEPAALRWEAARGGQLFPHLYAPLPHAAMVGSAPAFVTESGEVLLPEPAAPAAGSEPGLTIH</sequence>
<evidence type="ECO:0000313" key="1">
    <source>
        <dbReference type="EMBL" id="KAB8122534.1"/>
    </source>
</evidence>
<organism evidence="1 2">
    <name type="scientific">Komagataeibacter medellinensis</name>
    <dbReference type="NCBI Taxonomy" id="1177712"/>
    <lineage>
        <taxon>Bacteria</taxon>
        <taxon>Pseudomonadati</taxon>
        <taxon>Pseudomonadota</taxon>
        <taxon>Alphaproteobacteria</taxon>
        <taxon>Acetobacterales</taxon>
        <taxon>Acetobacteraceae</taxon>
        <taxon>Komagataeibacter</taxon>
    </lineage>
</organism>
<dbReference type="RefSeq" id="WP_014104478.1">
    <property type="nucleotide sequence ID" value="NZ_QYAZ01000002.1"/>
</dbReference>
<proteinExistence type="predicted"/>
<keyword evidence="2" id="KW-1185">Reference proteome</keyword>
<dbReference type="PANTHER" id="PTHR34129:SF1">
    <property type="entry name" value="DUF952 DOMAIN-CONTAINING PROTEIN"/>
    <property type="match status" value="1"/>
</dbReference>
<protein>
    <submittedName>
        <fullName evidence="1">DUF952 domain-containing protein</fullName>
    </submittedName>
</protein>
<name>A0ABQ6VRG3_9PROT</name>
<dbReference type="Proteomes" id="UP000427842">
    <property type="component" value="Unassembled WGS sequence"/>
</dbReference>